<accession>A0A926VLF5</accession>
<protein>
    <submittedName>
        <fullName evidence="7">Tetratricopeptide repeat protein</fullName>
    </submittedName>
</protein>
<dbReference type="SUPFAM" id="SSF52540">
    <property type="entry name" value="P-loop containing nucleoside triphosphate hydrolases"/>
    <property type="match status" value="1"/>
</dbReference>
<dbReference type="Pfam" id="PF13424">
    <property type="entry name" value="TPR_12"/>
    <property type="match status" value="2"/>
</dbReference>
<feature type="repeat" description="TPR" evidence="4">
    <location>
        <begin position="557"/>
        <end position="590"/>
    </location>
</feature>
<comment type="subcellular location">
    <subcellularLocation>
        <location evidence="1">Cytoplasm</location>
    </subcellularLocation>
</comment>
<dbReference type="AlphaFoldDB" id="A0A926VLF5"/>
<keyword evidence="8" id="KW-1185">Reference proteome</keyword>
<dbReference type="SUPFAM" id="SSF48452">
    <property type="entry name" value="TPR-like"/>
    <property type="match status" value="1"/>
</dbReference>
<gene>
    <name evidence="7" type="ORF">H6G03_34205</name>
</gene>
<evidence type="ECO:0000313" key="8">
    <source>
        <dbReference type="Proteomes" id="UP000641646"/>
    </source>
</evidence>
<evidence type="ECO:0000256" key="5">
    <source>
        <dbReference type="SAM" id="MobiDB-lite"/>
    </source>
</evidence>
<sequence length="687" mass="78990">MGRKKEVEELQKWLANPNIKTIGIQGLGGIGKSSLAAYLYQNSRFAAKYWADVSQKPDFAAFAEKTIPALGGSVTQTGDTTQLINDLLKCLRQQRCLLVIDNLETLLNEAREFPDPAYQQLFNRWLRQGDTSTLLLTTQEQPIRLQAEKNWYFLEGMTPSDGAELLQKLEIQGTLEELAAFAASVDGHPLTLQLVAGFLRQYCHSQLSGVAELGLQQFDLVYHQAEGVHRDKEDARLEWILEQHLQRLSEEQKKFFVNLSVYRQPFDFRAAGKMLTSPPTPLLREEESNSEASSAKDEGQVVDNLAIVKALRELYNRSLLLETEDKDYYKFQVLVQEYLQKQGTDLSAAHEIAIDHYKSQVKPKPWETLEDVRAYLEIFYHLCQLQRYGEAFYTIRDDNNVDNFLDLRGYNKTRVELFSRLVDFQEPKDNFQQWQFLAALLYLGNAYYSLGQYQEAIRFHQQSLEIAREIGNRFGEGSSLGGLGNAYYSLGQYQEAIRFHQQSLEIAREIGNRFGEGRSLGGLGDAYQSLGQYQEAIRFYQQSLEIAREIGNRFGEGSSLGGLGNAYYSLGQYQEAIRFHQQWLEIAREIGDRFGEGNAWFNLGISLEKENRKLDAIGAFRNSRQLYQAMELNTKVQECDNAIQRIEVNSVAPSNPNKNWLKTAINFLWRWCINLWQFVRAQFRRRS</sequence>
<dbReference type="InterPro" id="IPR002182">
    <property type="entry name" value="NB-ARC"/>
</dbReference>
<dbReference type="PRINTS" id="PR00364">
    <property type="entry name" value="DISEASERSIST"/>
</dbReference>
<dbReference type="InterPro" id="IPR052386">
    <property type="entry name" value="GPSM"/>
</dbReference>
<feature type="domain" description="NB-ARC" evidence="6">
    <location>
        <begin position="4"/>
        <end position="103"/>
    </location>
</feature>
<dbReference type="Proteomes" id="UP000641646">
    <property type="component" value="Unassembled WGS sequence"/>
</dbReference>
<feature type="repeat" description="TPR" evidence="4">
    <location>
        <begin position="477"/>
        <end position="510"/>
    </location>
</feature>
<dbReference type="GO" id="GO:0005938">
    <property type="term" value="C:cell cortex"/>
    <property type="evidence" value="ECO:0007669"/>
    <property type="project" value="TreeGrafter"/>
</dbReference>
<dbReference type="PANTHER" id="PTHR45954:SF1">
    <property type="entry name" value="LD33695P"/>
    <property type="match status" value="1"/>
</dbReference>
<dbReference type="GO" id="GO:0005092">
    <property type="term" value="F:GDP-dissociation inhibitor activity"/>
    <property type="evidence" value="ECO:0007669"/>
    <property type="project" value="TreeGrafter"/>
</dbReference>
<dbReference type="PROSITE" id="PS50293">
    <property type="entry name" value="TPR_REGION"/>
    <property type="match status" value="1"/>
</dbReference>
<dbReference type="RefSeq" id="WP_190474997.1">
    <property type="nucleotide sequence ID" value="NZ_JACJPW010000162.1"/>
</dbReference>
<dbReference type="Pfam" id="PF00931">
    <property type="entry name" value="NB-ARC"/>
    <property type="match status" value="1"/>
</dbReference>
<evidence type="ECO:0000313" key="7">
    <source>
        <dbReference type="EMBL" id="MBD2186056.1"/>
    </source>
</evidence>
<name>A0A926VLF5_9CYAN</name>
<dbReference type="InterPro" id="IPR011990">
    <property type="entry name" value="TPR-like_helical_dom_sf"/>
</dbReference>
<feature type="region of interest" description="Disordered" evidence="5">
    <location>
        <begin position="277"/>
        <end position="297"/>
    </location>
</feature>
<feature type="repeat" description="TPR" evidence="4">
    <location>
        <begin position="517"/>
        <end position="550"/>
    </location>
</feature>
<dbReference type="Pfam" id="PF13374">
    <property type="entry name" value="TPR_10"/>
    <property type="match status" value="1"/>
</dbReference>
<evidence type="ECO:0000256" key="2">
    <source>
        <dbReference type="ARBA" id="ARBA00022490"/>
    </source>
</evidence>
<dbReference type="SMART" id="SM00028">
    <property type="entry name" value="TPR"/>
    <property type="match status" value="5"/>
</dbReference>
<proteinExistence type="predicted"/>
<evidence type="ECO:0000256" key="3">
    <source>
        <dbReference type="ARBA" id="ARBA00022737"/>
    </source>
</evidence>
<comment type="caution">
    <text evidence="7">The sequence shown here is derived from an EMBL/GenBank/DDBJ whole genome shotgun (WGS) entry which is preliminary data.</text>
</comment>
<feature type="repeat" description="TPR" evidence="4">
    <location>
        <begin position="437"/>
        <end position="470"/>
    </location>
</feature>
<keyword evidence="4" id="KW-0802">TPR repeat</keyword>
<dbReference type="PANTHER" id="PTHR45954">
    <property type="entry name" value="LD33695P"/>
    <property type="match status" value="1"/>
</dbReference>
<dbReference type="InterPro" id="IPR027417">
    <property type="entry name" value="P-loop_NTPase"/>
</dbReference>
<dbReference type="PROSITE" id="PS50005">
    <property type="entry name" value="TPR"/>
    <property type="match status" value="4"/>
</dbReference>
<evidence type="ECO:0000256" key="4">
    <source>
        <dbReference type="PROSITE-ProRule" id="PRU00339"/>
    </source>
</evidence>
<dbReference type="Gene3D" id="1.25.40.10">
    <property type="entry name" value="Tetratricopeptide repeat domain"/>
    <property type="match status" value="2"/>
</dbReference>
<dbReference type="GO" id="GO:0001965">
    <property type="term" value="F:G-protein alpha-subunit binding"/>
    <property type="evidence" value="ECO:0007669"/>
    <property type="project" value="TreeGrafter"/>
</dbReference>
<keyword evidence="2" id="KW-0963">Cytoplasm</keyword>
<evidence type="ECO:0000256" key="1">
    <source>
        <dbReference type="ARBA" id="ARBA00004496"/>
    </source>
</evidence>
<organism evidence="7 8">
    <name type="scientific">Aerosakkonema funiforme FACHB-1375</name>
    <dbReference type="NCBI Taxonomy" id="2949571"/>
    <lineage>
        <taxon>Bacteria</taxon>
        <taxon>Bacillati</taxon>
        <taxon>Cyanobacteriota</taxon>
        <taxon>Cyanophyceae</taxon>
        <taxon>Oscillatoriophycideae</taxon>
        <taxon>Aerosakkonematales</taxon>
        <taxon>Aerosakkonemataceae</taxon>
        <taxon>Aerosakkonema</taxon>
    </lineage>
</organism>
<keyword evidence="3" id="KW-0677">Repeat</keyword>
<dbReference type="Gene3D" id="3.40.50.300">
    <property type="entry name" value="P-loop containing nucleotide triphosphate hydrolases"/>
    <property type="match status" value="1"/>
</dbReference>
<dbReference type="GO" id="GO:0043531">
    <property type="term" value="F:ADP binding"/>
    <property type="evidence" value="ECO:0007669"/>
    <property type="project" value="InterPro"/>
</dbReference>
<dbReference type="EMBL" id="JACJPW010000162">
    <property type="protein sequence ID" value="MBD2186056.1"/>
    <property type="molecule type" value="Genomic_DNA"/>
</dbReference>
<evidence type="ECO:0000259" key="6">
    <source>
        <dbReference type="Pfam" id="PF00931"/>
    </source>
</evidence>
<reference evidence="7" key="1">
    <citation type="journal article" date="2015" name="ISME J.">
        <title>Draft Genome Sequence of Streptomyces incarnatus NRRL8089, which Produces the Nucleoside Antibiotic Sinefungin.</title>
        <authorList>
            <person name="Oshima K."/>
            <person name="Hattori M."/>
            <person name="Shimizu H."/>
            <person name="Fukuda K."/>
            <person name="Nemoto M."/>
            <person name="Inagaki K."/>
            <person name="Tamura T."/>
        </authorList>
    </citation>
    <scope>NUCLEOTIDE SEQUENCE</scope>
    <source>
        <strain evidence="7">FACHB-1375</strain>
    </source>
</reference>
<dbReference type="InterPro" id="IPR019734">
    <property type="entry name" value="TPR_rpt"/>
</dbReference>
<reference evidence="7" key="2">
    <citation type="submission" date="2020-08" db="EMBL/GenBank/DDBJ databases">
        <authorList>
            <person name="Chen M."/>
            <person name="Teng W."/>
            <person name="Zhao L."/>
            <person name="Hu C."/>
            <person name="Zhou Y."/>
            <person name="Han B."/>
            <person name="Song L."/>
            <person name="Shu W."/>
        </authorList>
    </citation>
    <scope>NUCLEOTIDE SEQUENCE</scope>
    <source>
        <strain evidence="7">FACHB-1375</strain>
    </source>
</reference>